<accession>A0AAU9DBE1</accession>
<keyword evidence="1" id="KW-0472">Membrane</keyword>
<keyword evidence="1" id="KW-1133">Transmembrane helix</keyword>
<gene>
    <name evidence="2" type="ORF">FUAX_28530</name>
</gene>
<protein>
    <recommendedName>
        <fullName evidence="4">RDD family protein</fullName>
    </recommendedName>
</protein>
<feature type="transmembrane region" description="Helical" evidence="1">
    <location>
        <begin position="92"/>
        <end position="110"/>
    </location>
</feature>
<evidence type="ECO:0008006" key="4">
    <source>
        <dbReference type="Google" id="ProtNLM"/>
    </source>
</evidence>
<keyword evidence="1" id="KW-0812">Transmembrane</keyword>
<evidence type="ECO:0000256" key="1">
    <source>
        <dbReference type="SAM" id="Phobius"/>
    </source>
</evidence>
<dbReference type="AlphaFoldDB" id="A0AAU9DBE1"/>
<name>A0AAU9DBE1_9BACT</name>
<dbReference type="Proteomes" id="UP001348817">
    <property type="component" value="Chromosome"/>
</dbReference>
<organism evidence="2 3">
    <name type="scientific">Fulvitalea axinellae</name>
    <dbReference type="NCBI Taxonomy" id="1182444"/>
    <lineage>
        <taxon>Bacteria</taxon>
        <taxon>Pseudomonadati</taxon>
        <taxon>Bacteroidota</taxon>
        <taxon>Cytophagia</taxon>
        <taxon>Cytophagales</taxon>
        <taxon>Persicobacteraceae</taxon>
        <taxon>Fulvitalea</taxon>
    </lineage>
</organism>
<feature type="transmembrane region" description="Helical" evidence="1">
    <location>
        <begin position="68"/>
        <end position="86"/>
    </location>
</feature>
<evidence type="ECO:0000313" key="2">
    <source>
        <dbReference type="EMBL" id="BDD10421.1"/>
    </source>
</evidence>
<keyword evidence="3" id="KW-1185">Reference proteome</keyword>
<reference evidence="2 3" key="1">
    <citation type="submission" date="2021-12" db="EMBL/GenBank/DDBJ databases">
        <title>Genome sequencing of bacteria with rrn-lacking chromosome and rrn-plasmid.</title>
        <authorList>
            <person name="Anda M."/>
            <person name="Iwasaki W."/>
        </authorList>
    </citation>
    <scope>NUCLEOTIDE SEQUENCE [LARGE SCALE GENOMIC DNA]</scope>
    <source>
        <strain evidence="2 3">DSM 100852</strain>
    </source>
</reference>
<dbReference type="EMBL" id="AP025314">
    <property type="protein sequence ID" value="BDD10421.1"/>
    <property type="molecule type" value="Genomic_DNA"/>
</dbReference>
<evidence type="ECO:0000313" key="3">
    <source>
        <dbReference type="Proteomes" id="UP001348817"/>
    </source>
</evidence>
<dbReference type="KEGG" id="fax:FUAX_28530"/>
<proteinExistence type="predicted"/>
<dbReference type="RefSeq" id="WP_338391978.1">
    <property type="nucleotide sequence ID" value="NZ_AP025314.1"/>
</dbReference>
<sequence length="125" mass="13513">MDDVHKDLILKAISNKGLTGAWATSNAASAYCAKQTCGIVETIILDKEQIADGCPDSMPDSVRICSSVVSFLLDFLLIAVGLSLLSSVVPDFVSFVFPVALVLAFPFRYFSRQGFRISPGHTIVR</sequence>